<name>A0A085GC63_9ENTR</name>
<evidence type="ECO:0000259" key="1">
    <source>
        <dbReference type="PROSITE" id="PS51725"/>
    </source>
</evidence>
<dbReference type="AlphaFoldDB" id="A0A085GC63"/>
<dbReference type="Gene3D" id="3.30.70.100">
    <property type="match status" value="1"/>
</dbReference>
<sequence>MCAAIDKANPNRWYFYEIYASEEVYQAHRMTSHFKEYIELTAEMTTYKEAITIEPGLFMNKDYLRYEIK</sequence>
<reference evidence="2 3" key="1">
    <citation type="submission" date="2014-05" db="EMBL/GenBank/DDBJ databases">
        <title>ATOL: Assembling a taxonomically balanced genome-scale reconstruction of the evolutionary history of the Enterobacteriaceae.</title>
        <authorList>
            <person name="Plunkett G.III."/>
            <person name="Neeno-Eckwall E.C."/>
            <person name="Glasner J.D."/>
            <person name="Perna N.T."/>
        </authorList>
    </citation>
    <scope>NUCLEOTIDE SEQUENCE [LARGE SCALE GENOMIC DNA]</scope>
    <source>
        <strain evidence="2 3">ATCC 33320</strain>
    </source>
</reference>
<dbReference type="Proteomes" id="UP000028653">
    <property type="component" value="Unassembled WGS sequence"/>
</dbReference>
<dbReference type="SUPFAM" id="SSF54909">
    <property type="entry name" value="Dimeric alpha+beta barrel"/>
    <property type="match status" value="1"/>
</dbReference>
<protein>
    <recommendedName>
        <fullName evidence="1">ABM domain-containing protein</fullName>
    </recommendedName>
</protein>
<dbReference type="STRING" id="1006004.GBAG_2088"/>
<accession>A0A085GC63</accession>
<evidence type="ECO:0000313" key="2">
    <source>
        <dbReference type="EMBL" id="KFC81308.1"/>
    </source>
</evidence>
<dbReference type="PROSITE" id="PS51725">
    <property type="entry name" value="ABM"/>
    <property type="match status" value="1"/>
</dbReference>
<proteinExistence type="predicted"/>
<keyword evidence="3" id="KW-1185">Reference proteome</keyword>
<dbReference type="InterPro" id="IPR011008">
    <property type="entry name" value="Dimeric_a/b-barrel"/>
</dbReference>
<gene>
    <name evidence="2" type="ORF">GBAG_2088</name>
</gene>
<dbReference type="InterPro" id="IPR007138">
    <property type="entry name" value="ABM_dom"/>
</dbReference>
<dbReference type="EMBL" id="JMPI01000030">
    <property type="protein sequence ID" value="KFC81308.1"/>
    <property type="molecule type" value="Genomic_DNA"/>
</dbReference>
<dbReference type="Pfam" id="PF03992">
    <property type="entry name" value="ABM"/>
    <property type="match status" value="1"/>
</dbReference>
<feature type="domain" description="ABM" evidence="1">
    <location>
        <begin position="1"/>
        <end position="53"/>
    </location>
</feature>
<organism evidence="2 3">
    <name type="scientific">Buttiauxella agrestis ATCC 33320</name>
    <dbReference type="NCBI Taxonomy" id="1006004"/>
    <lineage>
        <taxon>Bacteria</taxon>
        <taxon>Pseudomonadati</taxon>
        <taxon>Pseudomonadota</taxon>
        <taxon>Gammaproteobacteria</taxon>
        <taxon>Enterobacterales</taxon>
        <taxon>Enterobacteriaceae</taxon>
        <taxon>Buttiauxella</taxon>
    </lineage>
</organism>
<evidence type="ECO:0000313" key="3">
    <source>
        <dbReference type="Proteomes" id="UP000028653"/>
    </source>
</evidence>
<comment type="caution">
    <text evidence="2">The sequence shown here is derived from an EMBL/GenBank/DDBJ whole genome shotgun (WGS) entry which is preliminary data.</text>
</comment>
<dbReference type="eggNOG" id="COG1359">
    <property type="taxonomic scope" value="Bacteria"/>
</dbReference>